<evidence type="ECO:0000256" key="4">
    <source>
        <dbReference type="ARBA" id="ARBA00022737"/>
    </source>
</evidence>
<feature type="domain" description="Ig-like" evidence="10">
    <location>
        <begin position="15"/>
        <end position="131"/>
    </location>
</feature>
<dbReference type="Gene3D" id="2.60.40.10">
    <property type="entry name" value="Immunoglobulins"/>
    <property type="match status" value="2"/>
</dbReference>
<keyword evidence="4" id="KW-0677">Repeat</keyword>
<protein>
    <submittedName>
        <fullName evidence="11">Prostaglandin F2 receptor negative regulator-like</fullName>
    </submittedName>
</protein>
<dbReference type="InterPro" id="IPR013783">
    <property type="entry name" value="Ig-like_fold"/>
</dbReference>
<dbReference type="SMART" id="SM00409">
    <property type="entry name" value="IG"/>
    <property type="match status" value="2"/>
</dbReference>
<dbReference type="InterPro" id="IPR051102">
    <property type="entry name" value="IgSF_V-set/TM_domain"/>
</dbReference>
<keyword evidence="11" id="KW-0675">Receptor</keyword>
<comment type="subcellular location">
    <subcellularLocation>
        <location evidence="1">Membrane</location>
        <topology evidence="1">Single-pass membrane protein</topology>
    </subcellularLocation>
</comment>
<dbReference type="InterPro" id="IPR003599">
    <property type="entry name" value="Ig_sub"/>
</dbReference>
<feature type="domain" description="Ig-like" evidence="10">
    <location>
        <begin position="137"/>
        <end position="241"/>
    </location>
</feature>
<keyword evidence="2 9" id="KW-0812">Transmembrane</keyword>
<evidence type="ECO:0000256" key="3">
    <source>
        <dbReference type="ARBA" id="ARBA00022729"/>
    </source>
</evidence>
<evidence type="ECO:0000256" key="8">
    <source>
        <dbReference type="ARBA" id="ARBA00023319"/>
    </source>
</evidence>
<dbReference type="CDD" id="cd00099">
    <property type="entry name" value="IgV"/>
    <property type="match status" value="1"/>
</dbReference>
<evidence type="ECO:0000256" key="7">
    <source>
        <dbReference type="ARBA" id="ARBA00023157"/>
    </source>
</evidence>
<dbReference type="InterPro" id="IPR013106">
    <property type="entry name" value="Ig_V-set"/>
</dbReference>
<dbReference type="EMBL" id="JAICCE010000011">
    <property type="protein sequence ID" value="KAG9271382.1"/>
    <property type="molecule type" value="Genomic_DNA"/>
</dbReference>
<keyword evidence="8" id="KW-0393">Immunoglobulin domain</keyword>
<evidence type="ECO:0000256" key="2">
    <source>
        <dbReference type="ARBA" id="ARBA00022692"/>
    </source>
</evidence>
<name>A0A8T2LN97_ASTMX</name>
<sequence length="321" mass="34961">MSFPAFLSLLKKSIPLSRVVKVAPGPLVHVEGQTVSIRCNVSDYQGPRDQDFEWSLVLENGDVQLVSTFDATYPDSSVKDRVNSGDITVKKLSDSSAELTIRKVRASDSAIYRCSTPSTDSVTSGNYADVELRVIGDTLRVVGAVPQPLVSEGQSLELCCNASCAYTVNTFLSVTWSIKKGTSPLEEILTFGPGFEMKVGQNYVQRYADGAVLLDLPGGGFFGLVLKGVRPQDQGSYACTAREWTRQPGAGENWHKILERSEEMGNVSVTPLGQDTSAIVVALSVSFTAVLITLLALLYYSCWRGHKDMDMTFTIVEYAED</sequence>
<evidence type="ECO:0000256" key="6">
    <source>
        <dbReference type="ARBA" id="ARBA00023136"/>
    </source>
</evidence>
<feature type="transmembrane region" description="Helical" evidence="9">
    <location>
        <begin position="278"/>
        <end position="300"/>
    </location>
</feature>
<dbReference type="SMART" id="SM00406">
    <property type="entry name" value="IGv"/>
    <property type="match status" value="2"/>
</dbReference>
<keyword evidence="5 9" id="KW-1133">Transmembrane helix</keyword>
<dbReference type="Pfam" id="PF07686">
    <property type="entry name" value="V-set"/>
    <property type="match status" value="2"/>
</dbReference>
<dbReference type="PROSITE" id="PS50835">
    <property type="entry name" value="IG_LIKE"/>
    <property type="match status" value="2"/>
</dbReference>
<comment type="caution">
    <text evidence="11">The sequence shown here is derived from an EMBL/GenBank/DDBJ whole genome shotgun (WGS) entry which is preliminary data.</text>
</comment>
<keyword evidence="7" id="KW-1015">Disulfide bond</keyword>
<dbReference type="InterPro" id="IPR007110">
    <property type="entry name" value="Ig-like_dom"/>
</dbReference>
<reference evidence="11 12" key="1">
    <citation type="submission" date="2021-07" db="EMBL/GenBank/DDBJ databases">
        <authorList>
            <person name="Imarazene B."/>
            <person name="Zahm M."/>
            <person name="Klopp C."/>
            <person name="Cabau C."/>
            <person name="Beille S."/>
            <person name="Jouanno E."/>
            <person name="Castinel A."/>
            <person name="Lluch J."/>
            <person name="Gil L."/>
            <person name="Kuchtly C."/>
            <person name="Lopez Roques C."/>
            <person name="Donnadieu C."/>
            <person name="Parrinello H."/>
            <person name="Journot L."/>
            <person name="Du K."/>
            <person name="Schartl M."/>
            <person name="Retaux S."/>
            <person name="Guiguen Y."/>
        </authorList>
    </citation>
    <scope>NUCLEOTIDE SEQUENCE [LARGE SCALE GENOMIC DNA]</scope>
    <source>
        <strain evidence="11">Pach_M1</strain>
        <tissue evidence="11">Testis</tissue>
    </source>
</reference>
<dbReference type="GO" id="GO:0016020">
    <property type="term" value="C:membrane"/>
    <property type="evidence" value="ECO:0007669"/>
    <property type="project" value="UniProtKB-SubCell"/>
</dbReference>
<dbReference type="AlphaFoldDB" id="A0A8T2LN97"/>
<gene>
    <name evidence="11" type="primary">PTGFRN</name>
    <name evidence="11" type="ORF">AMEX_G14302</name>
</gene>
<evidence type="ECO:0000256" key="5">
    <source>
        <dbReference type="ARBA" id="ARBA00022989"/>
    </source>
</evidence>
<proteinExistence type="predicted"/>
<evidence type="ECO:0000256" key="9">
    <source>
        <dbReference type="SAM" id="Phobius"/>
    </source>
</evidence>
<dbReference type="InterPro" id="IPR036179">
    <property type="entry name" value="Ig-like_dom_sf"/>
</dbReference>
<dbReference type="PANTHER" id="PTHR12207:SF3">
    <property type="entry name" value="PROSTAGLANDIN F2 RECEPTOR NEGATIVE REGULATOR"/>
    <property type="match status" value="1"/>
</dbReference>
<dbReference type="Proteomes" id="UP000752171">
    <property type="component" value="Unassembled WGS sequence"/>
</dbReference>
<evidence type="ECO:0000313" key="12">
    <source>
        <dbReference type="Proteomes" id="UP000752171"/>
    </source>
</evidence>
<keyword evidence="3" id="KW-0732">Signal</keyword>
<dbReference type="FunFam" id="2.60.40.10:FF:000191">
    <property type="entry name" value="Immunoglobulin superfamily member 3"/>
    <property type="match status" value="1"/>
</dbReference>
<evidence type="ECO:0000313" key="11">
    <source>
        <dbReference type="EMBL" id="KAG9271382.1"/>
    </source>
</evidence>
<dbReference type="PANTHER" id="PTHR12207">
    <property type="entry name" value="V-SET AND TRANSMEMBRANE DOMAIN-CONTAINING PROTEIN"/>
    <property type="match status" value="1"/>
</dbReference>
<evidence type="ECO:0000259" key="10">
    <source>
        <dbReference type="PROSITE" id="PS50835"/>
    </source>
</evidence>
<dbReference type="SUPFAM" id="SSF48726">
    <property type="entry name" value="Immunoglobulin"/>
    <property type="match status" value="2"/>
</dbReference>
<keyword evidence="6 9" id="KW-0472">Membrane</keyword>
<evidence type="ECO:0000256" key="1">
    <source>
        <dbReference type="ARBA" id="ARBA00004167"/>
    </source>
</evidence>
<accession>A0A8T2LN97</accession>
<organism evidence="11 12">
    <name type="scientific">Astyanax mexicanus</name>
    <name type="common">Blind cave fish</name>
    <name type="synonym">Astyanax fasciatus mexicanus</name>
    <dbReference type="NCBI Taxonomy" id="7994"/>
    <lineage>
        <taxon>Eukaryota</taxon>
        <taxon>Metazoa</taxon>
        <taxon>Chordata</taxon>
        <taxon>Craniata</taxon>
        <taxon>Vertebrata</taxon>
        <taxon>Euteleostomi</taxon>
        <taxon>Actinopterygii</taxon>
        <taxon>Neopterygii</taxon>
        <taxon>Teleostei</taxon>
        <taxon>Ostariophysi</taxon>
        <taxon>Characiformes</taxon>
        <taxon>Characoidei</taxon>
        <taxon>Acestrorhamphidae</taxon>
        <taxon>Acestrorhamphinae</taxon>
        <taxon>Astyanax</taxon>
    </lineage>
</organism>